<dbReference type="InterPro" id="IPR036812">
    <property type="entry name" value="NAD(P)_OxRdtase_dom_sf"/>
</dbReference>
<keyword evidence="4" id="KW-1185">Reference proteome</keyword>
<dbReference type="EMBL" id="JBEPBX010000039">
    <property type="protein sequence ID" value="MER6617541.1"/>
    <property type="molecule type" value="Genomic_DNA"/>
</dbReference>
<keyword evidence="1" id="KW-0560">Oxidoreductase</keyword>
<dbReference type="PANTHER" id="PTHR43625:SF40">
    <property type="entry name" value="ALDO-KETO REDUCTASE YAKC [NADP(+)]"/>
    <property type="match status" value="1"/>
</dbReference>
<name>A0ABV1V3D6_9ACTN</name>
<feature type="domain" description="NADP-dependent oxidoreductase" evidence="2">
    <location>
        <begin position="15"/>
        <end position="80"/>
    </location>
</feature>
<reference evidence="3 4" key="1">
    <citation type="submission" date="2024-06" db="EMBL/GenBank/DDBJ databases">
        <title>The Natural Products Discovery Center: Release of the First 8490 Sequenced Strains for Exploring Actinobacteria Biosynthetic Diversity.</title>
        <authorList>
            <person name="Kalkreuter E."/>
            <person name="Kautsar S.A."/>
            <person name="Yang D."/>
            <person name="Bader C.D."/>
            <person name="Teijaro C.N."/>
            <person name="Fluegel L."/>
            <person name="Davis C.M."/>
            <person name="Simpson J.R."/>
            <person name="Lauterbach L."/>
            <person name="Steele A.D."/>
            <person name="Gui C."/>
            <person name="Meng S."/>
            <person name="Li G."/>
            <person name="Viehrig K."/>
            <person name="Ye F."/>
            <person name="Su P."/>
            <person name="Kiefer A.F."/>
            <person name="Nichols A."/>
            <person name="Cepeda A.J."/>
            <person name="Yan W."/>
            <person name="Fan B."/>
            <person name="Jiang Y."/>
            <person name="Adhikari A."/>
            <person name="Zheng C.-J."/>
            <person name="Schuster L."/>
            <person name="Cowan T.M."/>
            <person name="Smanski M.J."/>
            <person name="Chevrette M.G."/>
            <person name="De Carvalho L.P.S."/>
            <person name="Shen B."/>
        </authorList>
    </citation>
    <scope>NUCLEOTIDE SEQUENCE [LARGE SCALE GENOMIC DNA]</scope>
    <source>
        <strain evidence="3 4">NPDC000837</strain>
    </source>
</reference>
<evidence type="ECO:0000259" key="2">
    <source>
        <dbReference type="Pfam" id="PF00248"/>
    </source>
</evidence>
<sequence length="102" mass="11010">MRRKLPRFAPENLAHNTALVGLRPFAEAHACTLAQLALAWLVAQGVVPIPGANCRVHMTDNAEADRVVLTAAELAEIDRLVPAGAFAGERFPEQLVAMVQKD</sequence>
<dbReference type="PANTHER" id="PTHR43625">
    <property type="entry name" value="AFLATOXIN B1 ALDEHYDE REDUCTASE"/>
    <property type="match status" value="1"/>
</dbReference>
<dbReference type="Gene3D" id="3.20.20.100">
    <property type="entry name" value="NADP-dependent oxidoreductase domain"/>
    <property type="match status" value="1"/>
</dbReference>
<dbReference type="RefSeq" id="WP_351978604.1">
    <property type="nucleotide sequence ID" value="NZ_JBEPBX010000039.1"/>
</dbReference>
<evidence type="ECO:0000313" key="4">
    <source>
        <dbReference type="Proteomes" id="UP001445472"/>
    </source>
</evidence>
<protein>
    <submittedName>
        <fullName evidence="3">Aldo/keto reductase</fullName>
    </submittedName>
</protein>
<proteinExistence type="predicted"/>
<dbReference type="SUPFAM" id="SSF51430">
    <property type="entry name" value="NAD(P)-linked oxidoreductase"/>
    <property type="match status" value="1"/>
</dbReference>
<evidence type="ECO:0000256" key="1">
    <source>
        <dbReference type="ARBA" id="ARBA00023002"/>
    </source>
</evidence>
<organism evidence="3 4">
    <name type="scientific">Streptomyces xantholiticus</name>
    <dbReference type="NCBI Taxonomy" id="68285"/>
    <lineage>
        <taxon>Bacteria</taxon>
        <taxon>Bacillati</taxon>
        <taxon>Actinomycetota</taxon>
        <taxon>Actinomycetes</taxon>
        <taxon>Kitasatosporales</taxon>
        <taxon>Streptomycetaceae</taxon>
        <taxon>Streptomyces</taxon>
    </lineage>
</organism>
<dbReference type="Pfam" id="PF00248">
    <property type="entry name" value="Aldo_ket_red"/>
    <property type="match status" value="1"/>
</dbReference>
<gene>
    <name evidence="3" type="ORF">ABT276_30295</name>
</gene>
<dbReference type="InterPro" id="IPR050791">
    <property type="entry name" value="Aldo-Keto_reductase"/>
</dbReference>
<comment type="caution">
    <text evidence="3">The sequence shown here is derived from an EMBL/GenBank/DDBJ whole genome shotgun (WGS) entry which is preliminary data.</text>
</comment>
<dbReference type="InterPro" id="IPR023210">
    <property type="entry name" value="NADP_OxRdtase_dom"/>
</dbReference>
<evidence type="ECO:0000313" key="3">
    <source>
        <dbReference type="EMBL" id="MER6617541.1"/>
    </source>
</evidence>
<dbReference type="Proteomes" id="UP001445472">
    <property type="component" value="Unassembled WGS sequence"/>
</dbReference>
<accession>A0ABV1V3D6</accession>